<dbReference type="Proteomes" id="UP001321492">
    <property type="component" value="Unassembled WGS sequence"/>
</dbReference>
<keyword evidence="2" id="KW-1185">Reference proteome</keyword>
<protein>
    <submittedName>
        <fullName evidence="1">DUF429 domain-containing protein</fullName>
    </submittedName>
</protein>
<sequence>MSWVAGVDGCPAGWIAVFLPTEGGGEAPPAVVSVATAFAAVIDAARAPAVVAVDMPIGLPARTGHGGRGPENAVRPLLGGRQSSVFSVPSRAAVYAGDYGAACAAALATSIPPRKVSKQCFHLFPRIREIDGLLRARRELVERVYEVHPEVAFWRLNGGRALDLPKKVKGSPHGPGLAERRAILAAAGLPAPLIEAPPPRGAGPDDYLDALANALIARRIRTGAARPFPDPPGCDEEGLPLAIWA</sequence>
<proteinExistence type="predicted"/>
<evidence type="ECO:0000313" key="2">
    <source>
        <dbReference type="Proteomes" id="UP001321492"/>
    </source>
</evidence>
<dbReference type="InterPro" id="IPR007362">
    <property type="entry name" value="DUF429"/>
</dbReference>
<dbReference type="Pfam" id="PF04250">
    <property type="entry name" value="DUF429"/>
    <property type="match status" value="1"/>
</dbReference>
<organism evidence="1 2">
    <name type="scientific">Chelatococcus albus</name>
    <dbReference type="NCBI Taxonomy" id="3047466"/>
    <lineage>
        <taxon>Bacteria</taxon>
        <taxon>Pseudomonadati</taxon>
        <taxon>Pseudomonadota</taxon>
        <taxon>Alphaproteobacteria</taxon>
        <taxon>Hyphomicrobiales</taxon>
        <taxon>Chelatococcaceae</taxon>
        <taxon>Chelatococcus</taxon>
    </lineage>
</organism>
<accession>A0ABT7AJZ8</accession>
<name>A0ABT7AJZ8_9HYPH</name>
<evidence type="ECO:0000313" key="1">
    <source>
        <dbReference type="EMBL" id="MDJ1159694.1"/>
    </source>
</evidence>
<reference evidence="1 2" key="1">
    <citation type="submission" date="2023-05" db="EMBL/GenBank/DDBJ databases">
        <title>Chelatococcus sp. nov., a moderately thermophilic bacterium isolated from hot spring microbial mat.</title>
        <authorList>
            <person name="Hu C.-J."/>
            <person name="Li W.-J."/>
        </authorList>
    </citation>
    <scope>NUCLEOTIDE SEQUENCE [LARGE SCALE GENOMIC DNA]</scope>
    <source>
        <strain evidence="1 2">SYSU G07232</strain>
    </source>
</reference>
<dbReference type="EMBL" id="JASJEV010000012">
    <property type="protein sequence ID" value="MDJ1159694.1"/>
    <property type="molecule type" value="Genomic_DNA"/>
</dbReference>
<comment type="caution">
    <text evidence="1">The sequence shown here is derived from an EMBL/GenBank/DDBJ whole genome shotgun (WGS) entry which is preliminary data.</text>
</comment>
<gene>
    <name evidence="1" type="ORF">QNA08_15830</name>
</gene>